<gene>
    <name evidence="2" type="ORF">JHE00_05325</name>
</gene>
<comment type="caution">
    <text evidence="2">The sequence shown here is derived from an EMBL/GenBank/DDBJ whole genome shotgun (WGS) entry which is preliminary data.</text>
</comment>
<keyword evidence="3" id="KW-1185">Reference proteome</keyword>
<evidence type="ECO:0000313" key="3">
    <source>
        <dbReference type="Proteomes" id="UP000635245"/>
    </source>
</evidence>
<feature type="transmembrane region" description="Helical" evidence="1">
    <location>
        <begin position="20"/>
        <end position="38"/>
    </location>
</feature>
<reference evidence="2" key="1">
    <citation type="submission" date="2020-12" db="EMBL/GenBank/DDBJ databases">
        <title>Prauserella sp. ASG 168, a novel actinomycete isolated from cave rock.</title>
        <authorList>
            <person name="Suriyachadkun C."/>
        </authorList>
    </citation>
    <scope>NUCLEOTIDE SEQUENCE</scope>
    <source>
        <strain evidence="2">ASG 168</strain>
    </source>
</reference>
<evidence type="ECO:0000256" key="1">
    <source>
        <dbReference type="SAM" id="Phobius"/>
    </source>
</evidence>
<dbReference type="EMBL" id="JAENJH010000001">
    <property type="protein sequence ID" value="MBK1783742.1"/>
    <property type="molecule type" value="Genomic_DNA"/>
</dbReference>
<dbReference type="Proteomes" id="UP000635245">
    <property type="component" value="Unassembled WGS sequence"/>
</dbReference>
<organism evidence="2 3">
    <name type="scientific">Prauserella cavernicola</name>
    <dbReference type="NCBI Taxonomy" id="2800127"/>
    <lineage>
        <taxon>Bacteria</taxon>
        <taxon>Bacillati</taxon>
        <taxon>Actinomycetota</taxon>
        <taxon>Actinomycetes</taxon>
        <taxon>Pseudonocardiales</taxon>
        <taxon>Pseudonocardiaceae</taxon>
        <taxon>Prauserella</taxon>
    </lineage>
</organism>
<keyword evidence="1" id="KW-0472">Membrane</keyword>
<evidence type="ECO:0000313" key="2">
    <source>
        <dbReference type="EMBL" id="MBK1783742.1"/>
    </source>
</evidence>
<dbReference type="AlphaFoldDB" id="A0A934QLW8"/>
<feature type="transmembrane region" description="Helical" evidence="1">
    <location>
        <begin position="50"/>
        <end position="73"/>
    </location>
</feature>
<name>A0A934QLW8_9PSEU</name>
<feature type="transmembrane region" description="Helical" evidence="1">
    <location>
        <begin position="134"/>
        <end position="159"/>
    </location>
</feature>
<sequence>MKNALAYEWLRVRSLRSTWLLLTAAAVLQFASGLYWGLKRDLGTLNAFTSSFGLVARVGALLVAAVGVCAFSLDDQHGTRATTRLVLRTPARIVAARAVVIGGLGLLGGALMVLLSAAGVLAGGGALPSEAATWGTAVAGVLLLTVLSGLVGVALGALLRHTAAAVGVLAVWALMAESVVAALLRVPLSVLPISGTAGLPAGGGGQGWLAPLVFAALAVAGLAAAHVTLMRRDA</sequence>
<accession>A0A934QLW8</accession>
<keyword evidence="1" id="KW-0812">Transmembrane</keyword>
<dbReference type="RefSeq" id="WP_200315289.1">
    <property type="nucleotide sequence ID" value="NZ_JAENJH010000001.1"/>
</dbReference>
<protein>
    <submittedName>
        <fullName evidence="2">Uncharacterized protein</fullName>
    </submittedName>
</protein>
<feature type="transmembrane region" description="Helical" evidence="1">
    <location>
        <begin position="94"/>
        <end position="122"/>
    </location>
</feature>
<feature type="transmembrane region" description="Helical" evidence="1">
    <location>
        <begin position="166"/>
        <end position="188"/>
    </location>
</feature>
<feature type="transmembrane region" description="Helical" evidence="1">
    <location>
        <begin position="208"/>
        <end position="229"/>
    </location>
</feature>
<proteinExistence type="predicted"/>
<keyword evidence="1" id="KW-1133">Transmembrane helix</keyword>